<dbReference type="RefSeq" id="WP_213012282.1">
    <property type="nucleotide sequence ID" value="NZ_BOQN01000122.1"/>
</dbReference>
<dbReference type="InterPro" id="IPR004176">
    <property type="entry name" value="Clp_R_N"/>
</dbReference>
<keyword evidence="1" id="KW-0677">Repeat</keyword>
<feature type="domain" description="Clp R" evidence="2">
    <location>
        <begin position="331"/>
        <end position="408"/>
    </location>
</feature>
<dbReference type="InterPro" id="IPR036628">
    <property type="entry name" value="Clp_N_dom_sf"/>
</dbReference>
<keyword evidence="4" id="KW-1185">Reference proteome</keyword>
<proteinExistence type="predicted"/>
<evidence type="ECO:0000313" key="4">
    <source>
        <dbReference type="Proteomes" id="UP000677082"/>
    </source>
</evidence>
<dbReference type="EMBL" id="BOQN01000122">
    <property type="protein sequence ID" value="GIM96603.1"/>
    <property type="molecule type" value="Genomic_DNA"/>
</dbReference>
<reference evidence="3 4" key="1">
    <citation type="submission" date="2021-03" db="EMBL/GenBank/DDBJ databases">
        <title>Whole genome shotgun sequence of Actinoplanes toevensis NBRC 105298.</title>
        <authorList>
            <person name="Komaki H."/>
            <person name="Tamura T."/>
        </authorList>
    </citation>
    <scope>NUCLEOTIDE SEQUENCE [LARGE SCALE GENOMIC DNA]</scope>
    <source>
        <strain evidence="3 4">NBRC 105298</strain>
    </source>
</reference>
<evidence type="ECO:0000313" key="3">
    <source>
        <dbReference type="EMBL" id="GIM96603.1"/>
    </source>
</evidence>
<comment type="caution">
    <text evidence="3">The sequence shown here is derived from an EMBL/GenBank/DDBJ whole genome shotgun (WGS) entry which is preliminary data.</text>
</comment>
<organism evidence="3 4">
    <name type="scientific">Paractinoplanes toevensis</name>
    <dbReference type="NCBI Taxonomy" id="571911"/>
    <lineage>
        <taxon>Bacteria</taxon>
        <taxon>Bacillati</taxon>
        <taxon>Actinomycetota</taxon>
        <taxon>Actinomycetes</taxon>
        <taxon>Micromonosporales</taxon>
        <taxon>Micromonosporaceae</taxon>
        <taxon>Paractinoplanes</taxon>
    </lineage>
</organism>
<dbReference type="Pfam" id="PF02861">
    <property type="entry name" value="Clp_N"/>
    <property type="match status" value="1"/>
</dbReference>
<gene>
    <name evidence="3" type="ORF">Ato02nite_083960</name>
</gene>
<protein>
    <recommendedName>
        <fullName evidence="2">Clp R domain-containing protein</fullName>
    </recommendedName>
</protein>
<sequence>MPTDGMRPPFVAFGDVLVQALKRAYVEAVRHRAAAVGTLDLLVHVVMFERRTPPWLLAGARPRLIPLAAHLDRISALQTEGDAAPLSEFDPELRAVLREVEWRVRRSAGHFWSVKESAVDSWDTWPRWTGPARAVLAGTLVAARDSGMPFAGPVHFGYAMLSEPDCDGTRFVCPDEPARVAAVQQLSGEPARRRPDPPYPEFDEARVAMWPRSGRLLDRLAGRFFARVARLARTGPLLAAVGPEARRQAVRAGHGVVGPAHTLLAILVLDATLTAARIPVPAHHSSRNRAASVLRAHGVDAGRLGEAVALRAAPADPPAELLTEQLEALRPGDPFDSAETIAAHARARELSLAHRHPDTGTGHLLLALLENGTGEAAAVLRELGADPAAIRDQVENDLRAAPPAWPAP</sequence>
<evidence type="ECO:0000256" key="1">
    <source>
        <dbReference type="PROSITE-ProRule" id="PRU01251"/>
    </source>
</evidence>
<name>A0A919WAI2_9ACTN</name>
<dbReference type="AlphaFoldDB" id="A0A919WAI2"/>
<dbReference type="Proteomes" id="UP000677082">
    <property type="component" value="Unassembled WGS sequence"/>
</dbReference>
<dbReference type="Gene3D" id="1.10.1780.10">
    <property type="entry name" value="Clp, N-terminal domain"/>
    <property type="match status" value="2"/>
</dbReference>
<accession>A0A919WAI2</accession>
<dbReference type="SUPFAM" id="SSF81923">
    <property type="entry name" value="Double Clp-N motif"/>
    <property type="match status" value="1"/>
</dbReference>
<evidence type="ECO:0000259" key="2">
    <source>
        <dbReference type="PROSITE" id="PS51903"/>
    </source>
</evidence>
<dbReference type="PROSITE" id="PS51903">
    <property type="entry name" value="CLP_R"/>
    <property type="match status" value="1"/>
</dbReference>